<sequence length="300" mass="32392">MCPAPDAVLQENHPTARAWAEPRGVRRRGVGWFLILAFAGAWIPWFGVHLAGGSLDDPVIQLLTAAFVPALAACVVRRWVTRQGFRDSGMRLRLRTSWRHYAAAVTIPWGVLLLAVGIAAATGMWSPQSTDLSASSWLYLAAGPLICIALSPVFWGEEYGWTAYLRDRLVPGRPILTTFLTGLIWGLWHWPLPWVGYFGGDAPVSDAVWGMLLWLPLSILLEFLIGWLWSETGSVWPGAMLHAGANMVASLGMMVVFGDAVGITGTTVLLCAALVPFVLAVVLTGHTAGRIRPISGAATG</sequence>
<reference evidence="3" key="1">
    <citation type="submission" date="2006-06" db="EMBL/GenBank/DDBJ databases">
        <title>Complete sequence of chromosome of Mycobacterium sp. MCS.</title>
        <authorList>
            <consortium name="US DOE Joint Genome Institute"/>
            <person name="Copeland A."/>
            <person name="Lucas S."/>
            <person name="Lapidus A."/>
            <person name="Barry K."/>
            <person name="Detter J.C."/>
            <person name="Glavina del Rio T."/>
            <person name="Hammon N."/>
            <person name="Israni S."/>
            <person name="Dalin E."/>
            <person name="Tice H."/>
            <person name="Pitluck S."/>
            <person name="Martinez M."/>
            <person name="Schmutz J."/>
            <person name="Larimer F."/>
            <person name="Land M."/>
            <person name="Hauser L."/>
            <person name="Kyrpides N."/>
            <person name="Kim E."/>
            <person name="Miller C.D."/>
            <person name="Hughes J.E."/>
            <person name="Anderson A.J."/>
            <person name="Sims R.C."/>
            <person name="Richardson P."/>
        </authorList>
    </citation>
    <scope>NUCLEOTIDE SEQUENCE [LARGE SCALE GENOMIC DNA]</scope>
    <source>
        <strain evidence="3">MCS</strain>
    </source>
</reference>
<feature type="transmembrane region" description="Helical" evidence="1">
    <location>
        <begin position="101"/>
        <end position="125"/>
    </location>
</feature>
<gene>
    <name evidence="3" type="ordered locus">Mmcs_3338</name>
</gene>
<organism evidence="3">
    <name type="scientific">Mycobacterium sp. (strain MCS)</name>
    <dbReference type="NCBI Taxonomy" id="164756"/>
    <lineage>
        <taxon>Bacteria</taxon>
        <taxon>Bacillati</taxon>
        <taxon>Actinomycetota</taxon>
        <taxon>Actinomycetes</taxon>
        <taxon>Mycobacteriales</taxon>
        <taxon>Mycobacteriaceae</taxon>
        <taxon>Mycobacterium</taxon>
    </lineage>
</organism>
<dbReference type="InterPro" id="IPR003675">
    <property type="entry name" value="Rce1/LyrA-like_dom"/>
</dbReference>
<proteinExistence type="predicted"/>
<keyword evidence="1" id="KW-1133">Transmembrane helix</keyword>
<evidence type="ECO:0000313" key="3">
    <source>
        <dbReference type="EMBL" id="ABG09445.1"/>
    </source>
</evidence>
<dbReference type="InterPro" id="IPR042150">
    <property type="entry name" value="MmRce1-like"/>
</dbReference>
<evidence type="ECO:0000256" key="1">
    <source>
        <dbReference type="SAM" id="Phobius"/>
    </source>
</evidence>
<feature type="transmembrane region" description="Helical" evidence="1">
    <location>
        <begin position="236"/>
        <end position="257"/>
    </location>
</feature>
<dbReference type="Pfam" id="PF02517">
    <property type="entry name" value="Rce1-like"/>
    <property type="match status" value="1"/>
</dbReference>
<feature type="transmembrane region" description="Helical" evidence="1">
    <location>
        <begin position="29"/>
        <end position="47"/>
    </location>
</feature>
<dbReference type="EMBL" id="CP000384">
    <property type="protein sequence ID" value="ABG09445.1"/>
    <property type="molecule type" value="Genomic_DNA"/>
</dbReference>
<dbReference type="GO" id="GO:0004175">
    <property type="term" value="F:endopeptidase activity"/>
    <property type="evidence" value="ECO:0007669"/>
    <property type="project" value="UniProtKB-ARBA"/>
</dbReference>
<dbReference type="GO" id="GO:0080120">
    <property type="term" value="P:CAAX-box protein maturation"/>
    <property type="evidence" value="ECO:0007669"/>
    <property type="project" value="UniProtKB-ARBA"/>
</dbReference>
<keyword evidence="1" id="KW-0812">Transmembrane</keyword>
<feature type="transmembrane region" description="Helical" evidence="1">
    <location>
        <begin position="168"/>
        <end position="188"/>
    </location>
</feature>
<dbReference type="PANTHER" id="PTHR35797:SF1">
    <property type="entry name" value="PROTEASE"/>
    <property type="match status" value="1"/>
</dbReference>
<keyword evidence="1" id="KW-0472">Membrane</keyword>
<name>A0A5Q5BLV9_MYCSS</name>
<feature type="transmembrane region" description="Helical" evidence="1">
    <location>
        <begin position="59"/>
        <end position="80"/>
    </location>
</feature>
<accession>A0A5Q5BLV9</accession>
<protein>
    <submittedName>
        <fullName evidence="3">Abortive infection protein</fullName>
    </submittedName>
</protein>
<feature type="transmembrane region" description="Helical" evidence="1">
    <location>
        <begin position="263"/>
        <end position="283"/>
    </location>
</feature>
<feature type="transmembrane region" description="Helical" evidence="1">
    <location>
        <begin position="137"/>
        <end position="156"/>
    </location>
</feature>
<feature type="domain" description="CAAX prenyl protease 2/Lysostaphin resistance protein A-like" evidence="2">
    <location>
        <begin position="153"/>
        <end position="248"/>
    </location>
</feature>
<evidence type="ECO:0000259" key="2">
    <source>
        <dbReference type="Pfam" id="PF02517"/>
    </source>
</evidence>
<dbReference type="AlphaFoldDB" id="A0A5Q5BLV9"/>
<dbReference type="PANTHER" id="PTHR35797">
    <property type="entry name" value="PROTEASE-RELATED"/>
    <property type="match status" value="1"/>
</dbReference>
<dbReference type="KEGG" id="mmc:Mmcs_3338"/>
<feature type="transmembrane region" description="Helical" evidence="1">
    <location>
        <begin position="208"/>
        <end position="229"/>
    </location>
</feature>